<proteinExistence type="predicted"/>
<evidence type="ECO:0000256" key="1">
    <source>
        <dbReference type="ARBA" id="ARBA00022801"/>
    </source>
</evidence>
<dbReference type="GO" id="GO:0009253">
    <property type="term" value="P:peptidoglycan catabolic process"/>
    <property type="evidence" value="ECO:0007669"/>
    <property type="project" value="InterPro"/>
</dbReference>
<dbReference type="CDD" id="cd02696">
    <property type="entry name" value="MurNAc-LAA"/>
    <property type="match status" value="1"/>
</dbReference>
<feature type="region of interest" description="Disordered" evidence="2">
    <location>
        <begin position="1"/>
        <end position="23"/>
    </location>
</feature>
<dbReference type="PANTHER" id="PTHR30404">
    <property type="entry name" value="N-ACETYLMURAMOYL-L-ALANINE AMIDASE"/>
    <property type="match status" value="1"/>
</dbReference>
<dbReference type="Gene3D" id="3.40.630.40">
    <property type="entry name" value="Zn-dependent exopeptidases"/>
    <property type="match status" value="1"/>
</dbReference>
<keyword evidence="1 4" id="KW-0378">Hydrolase</keyword>
<evidence type="ECO:0000256" key="2">
    <source>
        <dbReference type="SAM" id="MobiDB-lite"/>
    </source>
</evidence>
<dbReference type="SMART" id="SM00646">
    <property type="entry name" value="Ami_3"/>
    <property type="match status" value="1"/>
</dbReference>
<dbReference type="InterPro" id="IPR050695">
    <property type="entry name" value="N-acetylmuramoyl_amidase_3"/>
</dbReference>
<dbReference type="SUPFAM" id="SSF53187">
    <property type="entry name" value="Zn-dependent exopeptidases"/>
    <property type="match status" value="1"/>
</dbReference>
<dbReference type="EMBL" id="JACHHJ010000004">
    <property type="protein sequence ID" value="MBB6450941.1"/>
    <property type="molecule type" value="Genomic_DNA"/>
</dbReference>
<evidence type="ECO:0000313" key="5">
    <source>
        <dbReference type="Proteomes" id="UP000568839"/>
    </source>
</evidence>
<evidence type="ECO:0000313" key="4">
    <source>
        <dbReference type="EMBL" id="MBB6450941.1"/>
    </source>
</evidence>
<reference evidence="4 5" key="1">
    <citation type="submission" date="2020-08" db="EMBL/GenBank/DDBJ databases">
        <title>Genomic Encyclopedia of Type Strains, Phase IV (KMG-IV): sequencing the most valuable type-strain genomes for metagenomic binning, comparative biology and taxonomic classification.</title>
        <authorList>
            <person name="Goeker M."/>
        </authorList>
    </citation>
    <scope>NUCLEOTIDE SEQUENCE [LARGE SCALE GENOMIC DNA]</scope>
    <source>
        <strain evidence="4 5">DSM 21769</strain>
    </source>
</reference>
<dbReference type="RefSeq" id="WP_184404994.1">
    <property type="nucleotide sequence ID" value="NZ_JACHHJ010000004.1"/>
</dbReference>
<gene>
    <name evidence="4" type="ORF">HNR44_002931</name>
</gene>
<keyword evidence="5" id="KW-1185">Reference proteome</keyword>
<dbReference type="EC" id="3.5.1.28" evidence="4"/>
<accession>A0A841PWQ3</accession>
<dbReference type="AlphaFoldDB" id="A0A841PWQ3"/>
<feature type="domain" description="MurNAc-LAA" evidence="3">
    <location>
        <begin position="66"/>
        <end position="182"/>
    </location>
</feature>
<sequence>MTKLIAIDPGHGSDTYPPNKGVPGMAEHSFNAAVAHYVKPLLESSGFQTMYTQTPNASERPLRQRTEDANHRRADLFCSIHADANANSSVRGHWAFYWHTSELGKRLADVWSHYLSRETGTHHRGNVGSKPNHWTNFHVLRETRMPAVLMEHGFMTNPQDLARLKSDPFRRQSAVALAKAICDFYGVPYKGEEGKRYMEVQSRVLRKKFEEVINDGANRGLIGKSIPDQYEEGKLPVDDAIAAVAAIVTAKPGSTIPHAHKSAVKKAVASGVTNGERMNEPATRAQVMTFLDRTGQL</sequence>
<dbReference type="PANTHER" id="PTHR30404:SF0">
    <property type="entry name" value="N-ACETYLMURAMOYL-L-ALANINE AMIDASE AMIC"/>
    <property type="match status" value="1"/>
</dbReference>
<dbReference type="InterPro" id="IPR002508">
    <property type="entry name" value="MurNAc-LAA_cat"/>
</dbReference>
<evidence type="ECO:0000259" key="3">
    <source>
        <dbReference type="SMART" id="SM00646"/>
    </source>
</evidence>
<organism evidence="4 5">
    <name type="scientific">Geomicrobium halophilum</name>
    <dbReference type="NCBI Taxonomy" id="549000"/>
    <lineage>
        <taxon>Bacteria</taxon>
        <taxon>Bacillati</taxon>
        <taxon>Bacillota</taxon>
        <taxon>Bacilli</taxon>
        <taxon>Bacillales</taxon>
        <taxon>Geomicrobium</taxon>
    </lineage>
</organism>
<protein>
    <submittedName>
        <fullName evidence="4">N-acetylmuramoyl-L-alanine amidase</fullName>
        <ecNumber evidence="4">3.5.1.28</ecNumber>
    </submittedName>
</protein>
<name>A0A841PWQ3_9BACL</name>
<dbReference type="Pfam" id="PF01520">
    <property type="entry name" value="Amidase_3"/>
    <property type="match status" value="1"/>
</dbReference>
<dbReference type="GO" id="GO:0008745">
    <property type="term" value="F:N-acetylmuramoyl-L-alanine amidase activity"/>
    <property type="evidence" value="ECO:0007669"/>
    <property type="project" value="UniProtKB-EC"/>
</dbReference>
<dbReference type="GO" id="GO:0030288">
    <property type="term" value="C:outer membrane-bounded periplasmic space"/>
    <property type="evidence" value="ECO:0007669"/>
    <property type="project" value="TreeGrafter"/>
</dbReference>
<comment type="caution">
    <text evidence="4">The sequence shown here is derived from an EMBL/GenBank/DDBJ whole genome shotgun (WGS) entry which is preliminary data.</text>
</comment>
<dbReference type="Proteomes" id="UP000568839">
    <property type="component" value="Unassembled WGS sequence"/>
</dbReference>